<name>A0A543AYD8_9ACTN</name>
<proteinExistence type="predicted"/>
<dbReference type="EMBL" id="VFOW01000001">
    <property type="protein sequence ID" value="TQL77586.1"/>
    <property type="molecule type" value="Genomic_DNA"/>
</dbReference>
<gene>
    <name evidence="11" type="ORF">FB566_3145</name>
</gene>
<dbReference type="AlphaFoldDB" id="A0A543AYD8"/>
<dbReference type="GO" id="GO:0005886">
    <property type="term" value="C:plasma membrane"/>
    <property type="evidence" value="ECO:0007669"/>
    <property type="project" value="TreeGrafter"/>
</dbReference>
<keyword evidence="9 10" id="KW-0472">Membrane</keyword>
<feature type="transmembrane region" description="Helical" evidence="10">
    <location>
        <begin position="30"/>
        <end position="54"/>
    </location>
</feature>
<evidence type="ECO:0000256" key="6">
    <source>
        <dbReference type="ARBA" id="ARBA00022692"/>
    </source>
</evidence>
<evidence type="ECO:0000313" key="12">
    <source>
        <dbReference type="Proteomes" id="UP000317043"/>
    </source>
</evidence>
<sequence length="256" mass="27475">MVNLAGVNNFILGVKYLFRGIGYWGRRPKVMLLGAIPALIATALLVGGLVALAMNLTDLSAWLTGFADDWGGFWRTSVQVVAGILVFAFAGWISILMFTALTLIIGDPFYEAINGRVEAEYGPVNEVEVGFWAGLGRSIGDSLRLLLVSVPLGILLFALGFIPVVGTILALVLGAFIGGWFLAVELTAYPFNRRGIRYGQYRRMLGSRRSMAVGFGTTVFLLFLIPLGAVIVMPAAVAGGTLMARDVLGENTIRRG</sequence>
<evidence type="ECO:0000256" key="9">
    <source>
        <dbReference type="ARBA" id="ARBA00023136"/>
    </source>
</evidence>
<evidence type="ECO:0000256" key="1">
    <source>
        <dbReference type="ARBA" id="ARBA00004141"/>
    </source>
</evidence>
<keyword evidence="3" id="KW-1003">Cell membrane</keyword>
<evidence type="ECO:0000256" key="3">
    <source>
        <dbReference type="ARBA" id="ARBA00022475"/>
    </source>
</evidence>
<evidence type="ECO:0000256" key="5">
    <source>
        <dbReference type="ARBA" id="ARBA00022605"/>
    </source>
</evidence>
<organism evidence="11 12">
    <name type="scientific">Stackebrandtia endophytica</name>
    <dbReference type="NCBI Taxonomy" id="1496996"/>
    <lineage>
        <taxon>Bacteria</taxon>
        <taxon>Bacillati</taxon>
        <taxon>Actinomycetota</taxon>
        <taxon>Actinomycetes</taxon>
        <taxon>Glycomycetales</taxon>
        <taxon>Glycomycetaceae</taxon>
        <taxon>Stackebrandtia</taxon>
    </lineage>
</organism>
<dbReference type="PANTHER" id="PTHR37468">
    <property type="entry name" value="SULFATE TRANSPORTER CYSZ"/>
    <property type="match status" value="1"/>
</dbReference>
<evidence type="ECO:0000256" key="2">
    <source>
        <dbReference type="ARBA" id="ARBA00022448"/>
    </source>
</evidence>
<evidence type="ECO:0000256" key="7">
    <source>
        <dbReference type="ARBA" id="ARBA00022989"/>
    </source>
</evidence>
<keyword evidence="8" id="KW-0764">Sulfate transport</keyword>
<dbReference type="GO" id="GO:0000103">
    <property type="term" value="P:sulfate assimilation"/>
    <property type="evidence" value="ECO:0007669"/>
    <property type="project" value="TreeGrafter"/>
</dbReference>
<feature type="transmembrane region" description="Helical" evidence="10">
    <location>
        <begin position="212"/>
        <end position="237"/>
    </location>
</feature>
<dbReference type="GO" id="GO:0019344">
    <property type="term" value="P:cysteine biosynthetic process"/>
    <property type="evidence" value="ECO:0007669"/>
    <property type="project" value="TreeGrafter"/>
</dbReference>
<dbReference type="PANTHER" id="PTHR37468:SF1">
    <property type="entry name" value="SULFATE TRANSPORTER CYSZ"/>
    <property type="match status" value="1"/>
</dbReference>
<dbReference type="Pfam" id="PF07264">
    <property type="entry name" value="EI24"/>
    <property type="match status" value="1"/>
</dbReference>
<accession>A0A543AYD8</accession>
<evidence type="ECO:0000256" key="10">
    <source>
        <dbReference type="SAM" id="Phobius"/>
    </source>
</evidence>
<keyword evidence="5" id="KW-0028">Amino-acid biosynthesis</keyword>
<dbReference type="InParanoid" id="A0A543AYD8"/>
<evidence type="ECO:0000313" key="11">
    <source>
        <dbReference type="EMBL" id="TQL77586.1"/>
    </source>
</evidence>
<feature type="transmembrane region" description="Helical" evidence="10">
    <location>
        <begin position="80"/>
        <end position="106"/>
    </location>
</feature>
<protein>
    <submittedName>
        <fullName evidence="11">CysZ protein</fullName>
    </submittedName>
</protein>
<dbReference type="GO" id="GO:0009675">
    <property type="term" value="F:high-affinity sulfate:proton symporter activity"/>
    <property type="evidence" value="ECO:0007669"/>
    <property type="project" value="TreeGrafter"/>
</dbReference>
<keyword evidence="12" id="KW-1185">Reference proteome</keyword>
<keyword evidence="7 10" id="KW-1133">Transmembrane helix</keyword>
<comment type="caution">
    <text evidence="11">The sequence shown here is derived from an EMBL/GenBank/DDBJ whole genome shotgun (WGS) entry which is preliminary data.</text>
</comment>
<evidence type="ECO:0000256" key="8">
    <source>
        <dbReference type="ARBA" id="ARBA00023032"/>
    </source>
</evidence>
<keyword evidence="4" id="KW-0997">Cell inner membrane</keyword>
<dbReference type="Proteomes" id="UP000317043">
    <property type="component" value="Unassembled WGS sequence"/>
</dbReference>
<comment type="subcellular location">
    <subcellularLocation>
        <location evidence="1">Membrane</location>
        <topology evidence="1">Multi-pass membrane protein</topology>
    </subcellularLocation>
</comment>
<reference evidence="11 12" key="1">
    <citation type="submission" date="2019-06" db="EMBL/GenBank/DDBJ databases">
        <title>Sequencing the genomes of 1000 actinobacteria strains.</title>
        <authorList>
            <person name="Klenk H.-P."/>
        </authorList>
    </citation>
    <scope>NUCLEOTIDE SEQUENCE [LARGE SCALE GENOMIC DNA]</scope>
    <source>
        <strain evidence="11 12">DSM 45928</strain>
    </source>
</reference>
<feature type="transmembrane region" description="Helical" evidence="10">
    <location>
        <begin position="145"/>
        <end position="162"/>
    </location>
</feature>
<evidence type="ECO:0000256" key="4">
    <source>
        <dbReference type="ARBA" id="ARBA00022519"/>
    </source>
</evidence>
<keyword evidence="2" id="KW-0813">Transport</keyword>
<feature type="transmembrane region" description="Helical" evidence="10">
    <location>
        <begin position="168"/>
        <end position="191"/>
    </location>
</feature>
<dbReference type="InterPro" id="IPR050480">
    <property type="entry name" value="CysZ-like"/>
</dbReference>
<dbReference type="InterPro" id="IPR059112">
    <property type="entry name" value="CysZ/EI24"/>
</dbReference>
<keyword evidence="6 10" id="KW-0812">Transmembrane</keyword>